<evidence type="ECO:0000256" key="2">
    <source>
        <dbReference type="SAM" id="Phobius"/>
    </source>
</evidence>
<dbReference type="EMBL" id="CP041345">
    <property type="protein sequence ID" value="QKG78961.1"/>
    <property type="molecule type" value="Genomic_DNA"/>
</dbReference>
<keyword evidence="2" id="KW-0812">Transmembrane</keyword>
<dbReference type="SUPFAM" id="SSF55781">
    <property type="entry name" value="GAF domain-like"/>
    <property type="match status" value="1"/>
</dbReference>
<accession>A0A7D4BQP1</accession>
<organism evidence="4 5">
    <name type="scientific">Tenuifilum thalassicum</name>
    <dbReference type="NCBI Taxonomy" id="2590900"/>
    <lineage>
        <taxon>Bacteria</taxon>
        <taxon>Pseudomonadati</taxon>
        <taxon>Bacteroidota</taxon>
        <taxon>Bacteroidia</taxon>
        <taxon>Bacteroidales</taxon>
        <taxon>Tenuifilaceae</taxon>
        <taxon>Tenuifilum</taxon>
    </lineage>
</organism>
<gene>
    <name evidence="4" type="ORF">FHG85_01315</name>
</gene>
<dbReference type="InterPro" id="IPR029016">
    <property type="entry name" value="GAF-like_dom_sf"/>
</dbReference>
<feature type="coiled-coil region" evidence="1">
    <location>
        <begin position="63"/>
        <end position="90"/>
    </location>
</feature>
<reference evidence="4 5" key="1">
    <citation type="submission" date="2019-07" db="EMBL/GenBank/DDBJ databases">
        <title>Thalassofilum flectens gen. nov., sp. nov., a novel moderate thermophilic anaerobe from a shallow sea hot spring in Kunashir Island (Russia), representing a new family in the order Bacteroidales, and proposal of Thalassofilacea fam. nov.</title>
        <authorList>
            <person name="Kochetkova T.V."/>
            <person name="Podosokorskaya O.A."/>
            <person name="Novikov A."/>
            <person name="Elcheninov A.G."/>
            <person name="Toshchakov S.V."/>
            <person name="Kublanov I.V."/>
        </authorList>
    </citation>
    <scope>NUCLEOTIDE SEQUENCE [LARGE SCALE GENOMIC DNA]</scope>
    <source>
        <strain evidence="4 5">38-H</strain>
    </source>
</reference>
<dbReference type="Proteomes" id="UP000500961">
    <property type="component" value="Chromosome"/>
</dbReference>
<feature type="transmembrane region" description="Helical" evidence="2">
    <location>
        <begin position="12"/>
        <end position="31"/>
    </location>
</feature>
<keyword evidence="2" id="KW-1133">Transmembrane helix</keyword>
<dbReference type="InterPro" id="IPR003018">
    <property type="entry name" value="GAF"/>
</dbReference>
<keyword evidence="1" id="KW-0175">Coiled coil</keyword>
<name>A0A7D4BQP1_9BACT</name>
<dbReference type="AlphaFoldDB" id="A0A7D4BQP1"/>
<dbReference type="Gene3D" id="3.30.450.40">
    <property type="match status" value="1"/>
</dbReference>
<keyword evidence="2" id="KW-0472">Membrane</keyword>
<feature type="domain" description="GAF" evidence="3">
    <location>
        <begin position="120"/>
        <end position="249"/>
    </location>
</feature>
<evidence type="ECO:0000259" key="3">
    <source>
        <dbReference type="Pfam" id="PF13185"/>
    </source>
</evidence>
<proteinExistence type="predicted"/>
<evidence type="ECO:0000256" key="1">
    <source>
        <dbReference type="SAM" id="Coils"/>
    </source>
</evidence>
<dbReference type="RefSeq" id="WP_173072477.1">
    <property type="nucleotide sequence ID" value="NZ_CP041345.1"/>
</dbReference>
<evidence type="ECO:0000313" key="5">
    <source>
        <dbReference type="Proteomes" id="UP000500961"/>
    </source>
</evidence>
<evidence type="ECO:0000313" key="4">
    <source>
        <dbReference type="EMBL" id="QKG78961.1"/>
    </source>
</evidence>
<dbReference type="Pfam" id="PF13185">
    <property type="entry name" value="GAF_2"/>
    <property type="match status" value="1"/>
</dbReference>
<keyword evidence="5" id="KW-1185">Reference proteome</keyword>
<feature type="transmembrane region" description="Helical" evidence="2">
    <location>
        <begin position="43"/>
        <end position="62"/>
    </location>
</feature>
<dbReference type="KEGG" id="ttz:FHG85_01315"/>
<sequence>MSRMEKSSRAMPIVILLLSIVGSLLIFSLVYNYLTSSGVHFPAWLIALSLIPTLLVGWFYFYSLKLQNQVSKLNSEIDSLKTQVRSLVKSEDKEEDFVEKKTDYQVWVNKLLPEFDKSDIEKYSEALLANIAKSVDIVQGQFYLKDSETGVFRFISGYAFYSETPPPEYTEGETLAGQVAKNKKLINIDNIPDGYITILSGLGKGSPKHLIITPVLSPDNQTIGIIELASFKPFENDHEELFSLLGRKLGEEISISK</sequence>
<protein>
    <submittedName>
        <fullName evidence="4">GAF domain-containing protein</fullName>
    </submittedName>
</protein>